<dbReference type="Pfam" id="PF02875">
    <property type="entry name" value="Mur_ligase_C"/>
    <property type="match status" value="1"/>
</dbReference>
<keyword evidence="11 14" id="KW-0131">Cell cycle</keyword>
<evidence type="ECO:0000256" key="7">
    <source>
        <dbReference type="ARBA" id="ARBA00022741"/>
    </source>
</evidence>
<dbReference type="Pfam" id="PF01225">
    <property type="entry name" value="Mur_ligase"/>
    <property type="match status" value="1"/>
</dbReference>
<keyword evidence="6 14" id="KW-0132">Cell division</keyword>
<dbReference type="SUPFAM" id="SSF53244">
    <property type="entry name" value="MurD-like peptide ligases, peptide-binding domain"/>
    <property type="match status" value="1"/>
</dbReference>
<dbReference type="GO" id="GO:0008763">
    <property type="term" value="F:UDP-N-acetylmuramate-L-alanine ligase activity"/>
    <property type="evidence" value="ECO:0007669"/>
    <property type="project" value="UniProtKB-UniRule"/>
</dbReference>
<dbReference type="Gene3D" id="3.40.1190.10">
    <property type="entry name" value="Mur-like, catalytic domain"/>
    <property type="match status" value="1"/>
</dbReference>
<dbReference type="SUPFAM" id="SSF51984">
    <property type="entry name" value="MurCD N-terminal domain"/>
    <property type="match status" value="1"/>
</dbReference>
<evidence type="ECO:0000256" key="2">
    <source>
        <dbReference type="ARBA" id="ARBA00004752"/>
    </source>
</evidence>
<dbReference type="HAMAP" id="MF_00046">
    <property type="entry name" value="MurC"/>
    <property type="match status" value="1"/>
</dbReference>
<dbReference type="GO" id="GO:0071555">
    <property type="term" value="P:cell wall organization"/>
    <property type="evidence" value="ECO:0007669"/>
    <property type="project" value="UniProtKB-KW"/>
</dbReference>
<keyword evidence="12 14" id="KW-0961">Cell wall biogenesis/degradation</keyword>
<dbReference type="Gene3D" id="3.90.190.20">
    <property type="entry name" value="Mur ligase, C-terminal domain"/>
    <property type="match status" value="1"/>
</dbReference>
<evidence type="ECO:0000313" key="19">
    <source>
        <dbReference type="Proteomes" id="UP000481339"/>
    </source>
</evidence>
<comment type="catalytic activity">
    <reaction evidence="13 14">
        <text>UDP-N-acetyl-alpha-D-muramate + L-alanine + ATP = UDP-N-acetyl-alpha-D-muramoyl-L-alanine + ADP + phosphate + H(+)</text>
        <dbReference type="Rhea" id="RHEA:23372"/>
        <dbReference type="ChEBI" id="CHEBI:15378"/>
        <dbReference type="ChEBI" id="CHEBI:30616"/>
        <dbReference type="ChEBI" id="CHEBI:43474"/>
        <dbReference type="ChEBI" id="CHEBI:57972"/>
        <dbReference type="ChEBI" id="CHEBI:70757"/>
        <dbReference type="ChEBI" id="CHEBI:83898"/>
        <dbReference type="ChEBI" id="CHEBI:456216"/>
        <dbReference type="EC" id="6.3.2.8"/>
    </reaction>
</comment>
<dbReference type="Gene3D" id="3.40.50.720">
    <property type="entry name" value="NAD(P)-binding Rossmann-like Domain"/>
    <property type="match status" value="1"/>
</dbReference>
<evidence type="ECO:0000256" key="5">
    <source>
        <dbReference type="ARBA" id="ARBA00022598"/>
    </source>
</evidence>
<evidence type="ECO:0000259" key="16">
    <source>
        <dbReference type="Pfam" id="PF02875"/>
    </source>
</evidence>
<dbReference type="Pfam" id="PF08245">
    <property type="entry name" value="Mur_ligase_M"/>
    <property type="match status" value="1"/>
</dbReference>
<keyword evidence="4 14" id="KW-0963">Cytoplasm</keyword>
<comment type="function">
    <text evidence="14">Cell wall formation.</text>
</comment>
<evidence type="ECO:0000256" key="14">
    <source>
        <dbReference type="HAMAP-Rule" id="MF_00046"/>
    </source>
</evidence>
<dbReference type="InterPro" id="IPR036615">
    <property type="entry name" value="Mur_ligase_C_dom_sf"/>
</dbReference>
<dbReference type="GO" id="GO:0005737">
    <property type="term" value="C:cytoplasm"/>
    <property type="evidence" value="ECO:0007669"/>
    <property type="project" value="UniProtKB-SubCell"/>
</dbReference>
<dbReference type="PANTHER" id="PTHR43445">
    <property type="entry name" value="UDP-N-ACETYLMURAMATE--L-ALANINE LIGASE-RELATED"/>
    <property type="match status" value="1"/>
</dbReference>
<feature type="domain" description="Mur ligase N-terminal catalytic" evidence="15">
    <location>
        <begin position="17"/>
        <end position="114"/>
    </location>
</feature>
<dbReference type="GO" id="GO:0051301">
    <property type="term" value="P:cell division"/>
    <property type="evidence" value="ECO:0007669"/>
    <property type="project" value="UniProtKB-KW"/>
</dbReference>
<evidence type="ECO:0000256" key="6">
    <source>
        <dbReference type="ARBA" id="ARBA00022618"/>
    </source>
</evidence>
<dbReference type="InterPro" id="IPR004101">
    <property type="entry name" value="Mur_ligase_C"/>
</dbReference>
<evidence type="ECO:0000259" key="15">
    <source>
        <dbReference type="Pfam" id="PF01225"/>
    </source>
</evidence>
<evidence type="ECO:0000256" key="13">
    <source>
        <dbReference type="ARBA" id="ARBA00047833"/>
    </source>
</evidence>
<evidence type="ECO:0000256" key="12">
    <source>
        <dbReference type="ARBA" id="ARBA00023316"/>
    </source>
</evidence>
<feature type="domain" description="Mur ligase C-terminal" evidence="16">
    <location>
        <begin position="319"/>
        <end position="447"/>
    </location>
</feature>
<keyword evidence="5 14" id="KW-0436">Ligase</keyword>
<dbReference type="InterPro" id="IPR050061">
    <property type="entry name" value="MurCDEF_pg_biosynth"/>
</dbReference>
<comment type="caution">
    <text evidence="18">The sequence shown here is derived from an EMBL/GenBank/DDBJ whole genome shotgun (WGS) entry which is preliminary data.</text>
</comment>
<keyword evidence="19" id="KW-1185">Reference proteome</keyword>
<dbReference type="InterPro" id="IPR000713">
    <property type="entry name" value="Mur_ligase_N"/>
</dbReference>
<accession>A0A7C8BNZ5</accession>
<dbReference type="AlphaFoldDB" id="A0A7C8BNZ5"/>
<keyword evidence="7 14" id="KW-0547">Nucleotide-binding</keyword>
<dbReference type="RefSeq" id="WP_158035995.1">
    <property type="nucleotide sequence ID" value="NZ_BAAAZV010000003.1"/>
</dbReference>
<evidence type="ECO:0000256" key="11">
    <source>
        <dbReference type="ARBA" id="ARBA00023306"/>
    </source>
</evidence>
<keyword evidence="10 14" id="KW-0573">Peptidoglycan synthesis</keyword>
<sequence>MTETTRDERLLEDLGRVHFIGVGGAGMSGIAHLMAARGMTVTGSDQADGDRLAELRSLGVTVHVGHAGEHVDGADTVVVSSAVHEDNPELARARALGLRVIHRSQALAWLTRGHRVIAVAGAHGKSTSTGMLVTALRELGEDPSFVCGAVISQLGTNAGWGGSDVFVIEADESDGSFLRYDTAGVLVTNIDTEHLDHYGSAQAIEDAFVRFLTAAREFSVVDVDDPLTRTILPRLGGCRRLVTFGEDAGAGFRLTGFTPDGWHGLVTAEHDGQTVRVRSDLLGHHNALNALGVTAVLVRLGHPFARALEAAGHYRGTARRFERRAVVDGITVVDDYAHHPTEVAAVLAAARDLVGDGRVLAVFEPHLYSRARDHADEFAAVFDRLADFTVVTDICGAREVPIPGVDGAWLAGRFPRPERVTHAGDWDRAIAEIVSRARSGDLVLTLGVKLYPILPPLVAALRLAHPEAGRAADADA</sequence>
<dbReference type="EC" id="6.3.2.8" evidence="3 14"/>
<evidence type="ECO:0000256" key="4">
    <source>
        <dbReference type="ARBA" id="ARBA00022490"/>
    </source>
</evidence>
<dbReference type="InterPro" id="IPR005758">
    <property type="entry name" value="UDP-N-AcMur_Ala_ligase_MurC"/>
</dbReference>
<dbReference type="GO" id="GO:0009252">
    <property type="term" value="P:peptidoglycan biosynthetic process"/>
    <property type="evidence" value="ECO:0007669"/>
    <property type="project" value="UniProtKB-UniRule"/>
</dbReference>
<evidence type="ECO:0000256" key="9">
    <source>
        <dbReference type="ARBA" id="ARBA00022960"/>
    </source>
</evidence>
<feature type="binding site" evidence="14">
    <location>
        <begin position="121"/>
        <end position="127"/>
    </location>
    <ligand>
        <name>ATP</name>
        <dbReference type="ChEBI" id="CHEBI:30616"/>
    </ligand>
</feature>
<dbReference type="GO" id="GO:0005524">
    <property type="term" value="F:ATP binding"/>
    <property type="evidence" value="ECO:0007669"/>
    <property type="project" value="UniProtKB-UniRule"/>
</dbReference>
<evidence type="ECO:0000259" key="17">
    <source>
        <dbReference type="Pfam" id="PF08245"/>
    </source>
</evidence>
<evidence type="ECO:0000256" key="8">
    <source>
        <dbReference type="ARBA" id="ARBA00022840"/>
    </source>
</evidence>
<comment type="subcellular location">
    <subcellularLocation>
        <location evidence="1 14">Cytoplasm</location>
    </subcellularLocation>
</comment>
<dbReference type="GO" id="GO:0008360">
    <property type="term" value="P:regulation of cell shape"/>
    <property type="evidence" value="ECO:0007669"/>
    <property type="project" value="UniProtKB-KW"/>
</dbReference>
<dbReference type="NCBIfam" id="TIGR01082">
    <property type="entry name" value="murC"/>
    <property type="match status" value="1"/>
</dbReference>
<keyword evidence="8 14" id="KW-0067">ATP-binding</keyword>
<feature type="domain" description="Mur ligase central" evidence="17">
    <location>
        <begin position="119"/>
        <end position="296"/>
    </location>
</feature>
<comment type="pathway">
    <text evidence="2 14">Cell wall biogenesis; peptidoglycan biosynthesis.</text>
</comment>
<dbReference type="UniPathway" id="UPA00219"/>
<evidence type="ECO:0000256" key="1">
    <source>
        <dbReference type="ARBA" id="ARBA00004496"/>
    </source>
</evidence>
<dbReference type="InterPro" id="IPR036565">
    <property type="entry name" value="Mur-like_cat_sf"/>
</dbReference>
<dbReference type="InterPro" id="IPR013221">
    <property type="entry name" value="Mur_ligase_cen"/>
</dbReference>
<reference evidence="18 19" key="1">
    <citation type="submission" date="2019-09" db="EMBL/GenBank/DDBJ databases">
        <title>Phylogeny of genus Pseudoclavibacter and closely related genus.</title>
        <authorList>
            <person name="Li Y."/>
        </authorList>
    </citation>
    <scope>NUCLEOTIDE SEQUENCE [LARGE SCALE GENOMIC DNA]</scope>
    <source>
        <strain evidence="18 19">JCM 16921</strain>
    </source>
</reference>
<comment type="similarity">
    <text evidence="14">Belongs to the MurCDEF family.</text>
</comment>
<gene>
    <name evidence="14 18" type="primary">murC</name>
    <name evidence="18" type="ORF">F8O02_03765</name>
</gene>
<dbReference type="Proteomes" id="UP000481339">
    <property type="component" value="Unassembled WGS sequence"/>
</dbReference>
<evidence type="ECO:0000313" key="18">
    <source>
        <dbReference type="EMBL" id="KAB1633073.1"/>
    </source>
</evidence>
<evidence type="ECO:0000256" key="10">
    <source>
        <dbReference type="ARBA" id="ARBA00022984"/>
    </source>
</evidence>
<evidence type="ECO:0000256" key="3">
    <source>
        <dbReference type="ARBA" id="ARBA00012211"/>
    </source>
</evidence>
<organism evidence="18 19">
    <name type="scientific">Pseudoclavibacter caeni</name>
    <dbReference type="NCBI Taxonomy" id="908846"/>
    <lineage>
        <taxon>Bacteria</taxon>
        <taxon>Bacillati</taxon>
        <taxon>Actinomycetota</taxon>
        <taxon>Actinomycetes</taxon>
        <taxon>Micrococcales</taxon>
        <taxon>Microbacteriaceae</taxon>
        <taxon>Pseudoclavibacter</taxon>
    </lineage>
</organism>
<dbReference type="OrthoDB" id="9804126at2"/>
<dbReference type="PANTHER" id="PTHR43445:SF3">
    <property type="entry name" value="UDP-N-ACETYLMURAMATE--L-ALANINE LIGASE"/>
    <property type="match status" value="1"/>
</dbReference>
<name>A0A7C8BNZ5_9MICO</name>
<dbReference type="SUPFAM" id="SSF53623">
    <property type="entry name" value="MurD-like peptide ligases, catalytic domain"/>
    <property type="match status" value="1"/>
</dbReference>
<proteinExistence type="inferred from homology"/>
<protein>
    <recommendedName>
        <fullName evidence="3 14">UDP-N-acetylmuramate--L-alanine ligase</fullName>
        <ecNumber evidence="3 14">6.3.2.8</ecNumber>
    </recommendedName>
    <alternativeName>
        <fullName evidence="14">UDP-N-acetylmuramoyl-L-alanine synthetase</fullName>
    </alternativeName>
</protein>
<keyword evidence="9 14" id="KW-0133">Cell shape</keyword>
<dbReference type="EMBL" id="WBKA01000002">
    <property type="protein sequence ID" value="KAB1633073.1"/>
    <property type="molecule type" value="Genomic_DNA"/>
</dbReference>